<accession>A0AAD9L3D4</accession>
<dbReference type="InterPro" id="IPR036598">
    <property type="entry name" value="GOLD_dom_sf"/>
</dbReference>
<reference evidence="1" key="1">
    <citation type="journal article" date="2023" name="Mol. Biol. Evol.">
        <title>Third-Generation Sequencing Reveals the Adaptive Role of the Epigenome in Three Deep-Sea Polychaetes.</title>
        <authorList>
            <person name="Perez M."/>
            <person name="Aroh O."/>
            <person name="Sun Y."/>
            <person name="Lan Y."/>
            <person name="Juniper S.K."/>
            <person name="Young C.R."/>
            <person name="Angers B."/>
            <person name="Qian P.Y."/>
        </authorList>
    </citation>
    <scope>NUCLEOTIDE SEQUENCE</scope>
    <source>
        <strain evidence="1">R07B-5</strain>
    </source>
</reference>
<gene>
    <name evidence="1" type="ORF">NP493_369g05002</name>
</gene>
<organism evidence="1 2">
    <name type="scientific">Ridgeia piscesae</name>
    <name type="common">Tubeworm</name>
    <dbReference type="NCBI Taxonomy" id="27915"/>
    <lineage>
        <taxon>Eukaryota</taxon>
        <taxon>Metazoa</taxon>
        <taxon>Spiralia</taxon>
        <taxon>Lophotrochozoa</taxon>
        <taxon>Annelida</taxon>
        <taxon>Polychaeta</taxon>
        <taxon>Sedentaria</taxon>
        <taxon>Canalipalpata</taxon>
        <taxon>Sabellida</taxon>
        <taxon>Siboglinidae</taxon>
        <taxon>Ridgeia</taxon>
    </lineage>
</organism>
<evidence type="ECO:0000313" key="1">
    <source>
        <dbReference type="EMBL" id="KAK2182057.1"/>
    </source>
</evidence>
<sequence length="106" mass="11690">MTVGVDISIKEPPLVCRDGDSVQGSHVVDMPGSYILQWKYFDSAKSSFQALSMHKSKVMYYIEVIQSEQFRGSMSSLHSCQSGFSQLSVNTNSTHSSMTHCSCPST</sequence>
<dbReference type="Proteomes" id="UP001209878">
    <property type="component" value="Unassembled WGS sequence"/>
</dbReference>
<evidence type="ECO:0000313" key="2">
    <source>
        <dbReference type="Proteomes" id="UP001209878"/>
    </source>
</evidence>
<dbReference type="EMBL" id="JAODUO010000369">
    <property type="protein sequence ID" value="KAK2182057.1"/>
    <property type="molecule type" value="Genomic_DNA"/>
</dbReference>
<comment type="caution">
    <text evidence="1">The sequence shown here is derived from an EMBL/GenBank/DDBJ whole genome shotgun (WGS) entry which is preliminary data.</text>
</comment>
<protein>
    <submittedName>
        <fullName evidence="1">Uncharacterized protein</fullName>
    </submittedName>
</protein>
<dbReference type="SUPFAM" id="SSF101576">
    <property type="entry name" value="Supernatant protein factor (SPF), C-terminal domain"/>
    <property type="match status" value="1"/>
</dbReference>
<dbReference type="AlphaFoldDB" id="A0AAD9L3D4"/>
<proteinExistence type="predicted"/>
<name>A0AAD9L3D4_RIDPI</name>
<keyword evidence="2" id="KW-1185">Reference proteome</keyword>